<proteinExistence type="predicted"/>
<gene>
    <name evidence="1" type="primary">Acey_s0611.g641</name>
    <name evidence="1" type="ORF">Y032_0611g641</name>
</gene>
<comment type="caution">
    <text evidence="1">The sequence shown here is derived from an EMBL/GenBank/DDBJ whole genome shotgun (WGS) entry which is preliminary data.</text>
</comment>
<dbReference type="AlphaFoldDB" id="A0A016WLK4"/>
<reference evidence="2" key="1">
    <citation type="journal article" date="2015" name="Nat. Genet.">
        <title>The genome and transcriptome of the zoonotic hookworm Ancylostoma ceylanicum identify infection-specific gene families.</title>
        <authorList>
            <person name="Schwarz E.M."/>
            <person name="Hu Y."/>
            <person name="Antoshechkin I."/>
            <person name="Miller M.M."/>
            <person name="Sternberg P.W."/>
            <person name="Aroian R.V."/>
        </authorList>
    </citation>
    <scope>NUCLEOTIDE SEQUENCE</scope>
    <source>
        <strain evidence="2">HY135</strain>
    </source>
</reference>
<keyword evidence="2" id="KW-1185">Reference proteome</keyword>
<protein>
    <submittedName>
        <fullName evidence="1">Uncharacterized protein</fullName>
    </submittedName>
</protein>
<evidence type="ECO:0000313" key="2">
    <source>
        <dbReference type="Proteomes" id="UP000024635"/>
    </source>
</evidence>
<name>A0A016WLK4_9BILA</name>
<accession>A0A016WLK4</accession>
<evidence type="ECO:0000313" key="1">
    <source>
        <dbReference type="EMBL" id="EYC40471.1"/>
    </source>
</evidence>
<dbReference type="EMBL" id="JARK01000211">
    <property type="protein sequence ID" value="EYC40471.1"/>
    <property type="molecule type" value="Genomic_DNA"/>
</dbReference>
<organism evidence="1 2">
    <name type="scientific">Ancylostoma ceylanicum</name>
    <dbReference type="NCBI Taxonomy" id="53326"/>
    <lineage>
        <taxon>Eukaryota</taxon>
        <taxon>Metazoa</taxon>
        <taxon>Ecdysozoa</taxon>
        <taxon>Nematoda</taxon>
        <taxon>Chromadorea</taxon>
        <taxon>Rhabditida</taxon>
        <taxon>Rhabditina</taxon>
        <taxon>Rhabditomorpha</taxon>
        <taxon>Strongyloidea</taxon>
        <taxon>Ancylostomatidae</taxon>
        <taxon>Ancylostomatinae</taxon>
        <taxon>Ancylostoma</taxon>
    </lineage>
</organism>
<sequence>MSKVILENCAPGSELIERRLGPAPDSAQWLLQSRVSKTKVSGGFERNHLYHSDQQSLEIHLMRKSQKRF</sequence>
<dbReference type="Proteomes" id="UP000024635">
    <property type="component" value="Unassembled WGS sequence"/>
</dbReference>